<evidence type="ECO:0000256" key="7">
    <source>
        <dbReference type="SAM" id="MobiDB-lite"/>
    </source>
</evidence>
<dbReference type="InterPro" id="IPR023214">
    <property type="entry name" value="HAD_sf"/>
</dbReference>
<dbReference type="EC" id="3.1.3.16" evidence="2"/>
<dbReference type="Pfam" id="PF03031">
    <property type="entry name" value="NIF"/>
    <property type="match status" value="1"/>
</dbReference>
<dbReference type="InterPro" id="IPR004274">
    <property type="entry name" value="FCP1_dom"/>
</dbReference>
<protein>
    <recommendedName>
        <fullName evidence="2">protein-serine/threonine phosphatase</fullName>
        <ecNumber evidence="2">3.1.3.16</ecNumber>
    </recommendedName>
</protein>
<evidence type="ECO:0000256" key="1">
    <source>
        <dbReference type="ARBA" id="ARBA00004123"/>
    </source>
</evidence>
<dbReference type="VEuPathDB" id="ToxoDB:TGBR9_228330A"/>
<keyword evidence="4" id="KW-0539">Nucleus</keyword>
<keyword evidence="3" id="KW-0378">Hydrolase</keyword>
<evidence type="ECO:0000256" key="5">
    <source>
        <dbReference type="ARBA" id="ARBA00047761"/>
    </source>
</evidence>
<feature type="compositionally biased region" description="Basic and acidic residues" evidence="7">
    <location>
        <begin position="397"/>
        <end position="408"/>
    </location>
</feature>
<name>A0A2T6J029_TOXGO</name>
<dbReference type="EMBL" id="AFHV02000720">
    <property type="protein sequence ID" value="PUA90936.1"/>
    <property type="molecule type" value="Genomic_DNA"/>
</dbReference>
<evidence type="ECO:0000259" key="8">
    <source>
        <dbReference type="PROSITE" id="PS50969"/>
    </source>
</evidence>
<evidence type="ECO:0000256" key="3">
    <source>
        <dbReference type="ARBA" id="ARBA00022801"/>
    </source>
</evidence>
<reference evidence="9 10" key="1">
    <citation type="journal article" date="2016" name="Nat. Commun.">
        <title>Local admixture of amplified and diversified secreted pathogenesis determinants shapes mosaic Toxoplasma gondii genomes.</title>
        <authorList>
            <person name="Lorenzi H."/>
            <person name="Khan A."/>
            <person name="Behnke M.S."/>
            <person name="Namasivayam S."/>
            <person name="Swapna L.S."/>
            <person name="Hadjithomas M."/>
            <person name="Karamycheva S."/>
            <person name="Pinney D."/>
            <person name="Brunk B.P."/>
            <person name="Ajioka J.W."/>
            <person name="Ajzenberg D."/>
            <person name="Boothroyd J.C."/>
            <person name="Boyle J.P."/>
            <person name="Darde M.L."/>
            <person name="Diaz-Miranda M.A."/>
            <person name="Dubey J.P."/>
            <person name="Fritz H.M."/>
            <person name="Gennari S.M."/>
            <person name="Gregory B.D."/>
            <person name="Kim K."/>
            <person name="Saeij J.P."/>
            <person name="Su C."/>
            <person name="White M.W."/>
            <person name="Zhu X.Q."/>
            <person name="Howe D.K."/>
            <person name="Rosenthal B.M."/>
            <person name="Grigg M.E."/>
            <person name="Parkinson J."/>
            <person name="Liu L."/>
            <person name="Kissinger J.C."/>
            <person name="Roos D.S."/>
            <person name="Sibley L.D."/>
        </authorList>
    </citation>
    <scope>NUCLEOTIDE SEQUENCE [LARGE SCALE GENOMIC DNA]</scope>
    <source>
        <strain evidence="9 10">TgCATBr9</strain>
    </source>
</reference>
<dbReference type="SUPFAM" id="SSF56784">
    <property type="entry name" value="HAD-like"/>
    <property type="match status" value="1"/>
</dbReference>
<dbReference type="Proteomes" id="UP000244488">
    <property type="component" value="Unassembled WGS sequence"/>
</dbReference>
<dbReference type="Gene3D" id="3.40.50.1000">
    <property type="entry name" value="HAD superfamily/HAD-like"/>
    <property type="match status" value="2"/>
</dbReference>
<feature type="compositionally biased region" description="Basic and acidic residues" evidence="7">
    <location>
        <begin position="641"/>
        <end position="687"/>
    </location>
</feature>
<feature type="compositionally biased region" description="Low complexity" evidence="7">
    <location>
        <begin position="159"/>
        <end position="184"/>
    </location>
</feature>
<gene>
    <name evidence="9" type="ORF">TGBR9_228330A</name>
</gene>
<dbReference type="GO" id="GO:0005634">
    <property type="term" value="C:nucleus"/>
    <property type="evidence" value="ECO:0007669"/>
    <property type="project" value="UniProtKB-SubCell"/>
</dbReference>
<dbReference type="PROSITE" id="PS50969">
    <property type="entry name" value="FCP1"/>
    <property type="match status" value="1"/>
</dbReference>
<accession>A0A2T6J029</accession>
<feature type="compositionally biased region" description="Basic and acidic residues" evidence="7">
    <location>
        <begin position="185"/>
        <end position="221"/>
    </location>
</feature>
<comment type="catalytic activity">
    <reaction evidence="6">
        <text>O-phospho-L-threonyl-[protein] + H2O = L-threonyl-[protein] + phosphate</text>
        <dbReference type="Rhea" id="RHEA:47004"/>
        <dbReference type="Rhea" id="RHEA-COMP:11060"/>
        <dbReference type="Rhea" id="RHEA-COMP:11605"/>
        <dbReference type="ChEBI" id="CHEBI:15377"/>
        <dbReference type="ChEBI" id="CHEBI:30013"/>
        <dbReference type="ChEBI" id="CHEBI:43474"/>
        <dbReference type="ChEBI" id="CHEBI:61977"/>
        <dbReference type="EC" id="3.1.3.16"/>
    </reaction>
</comment>
<feature type="region of interest" description="Disordered" evidence="7">
    <location>
        <begin position="367"/>
        <end position="606"/>
    </location>
</feature>
<comment type="subcellular location">
    <subcellularLocation>
        <location evidence="1">Nucleus</location>
    </subcellularLocation>
</comment>
<sequence>METDGVSGGASRLLGEVERSDKKRFRSVEEMKSEKKPALLPSIRTETSSATYMVQSSRPPGQNSFASSASAVAASSSSAFSPRVHALVPDKKPSSNALEACREQEKLERVFLPRRTALSLPLTLKWMVQPGAFVVAGQTLALLYPQHPSPSPSSPSPSSPSASSPRSSSPSLSFPRSSSRSASDSLRESAEAGAERVAEDGLVVSDKDGEKSSKGLRDSQGKEKDDVLRCFDLPAPVAGRVASLAIPGGSEIRDAELCVCEIAPAACAHALVVGGLCAICGVEVRETHLQEKTVHAGFVSTHKDLRLDREFARRMEYERMSTLLAKRKLCLILDLDNTLLQASPDLPPLDGPPLILLDDFCACRPPSAKSASSAKPERSISSAGVAAQSKMPTVGDIADKTRERRRDGEEDMRDATTNGETEDVGDRDAGERAYGEAQREHKSATEEPEGEEGVTSLALTDVPSVSSSLSSSVSSSLSSSVSSSLSSSLFSSVLAAGEPAEAAGERETREGEGETRDPEREAKDARTADGRDASMKKRGELRVQQEGESRGNRGEGRGEQRGERGEERRERRRGGREGRRPEREGIESSVHGETQASRGTPWALRRGFWTPTAEEFSRWVDVCFPTRAEGNEQCVSSAGEGKTKEASVGEDRERSEEAKSSEERGDDAGLGASRDEEAKPVEREAREALQTVGDMDAERDVDGKEADRTKQDRRGKEEETEYPHYREDAQGEAIRHTLEKSVIGVRVAVEASPVGASRRAREGWRRPASRHEAGALPLPNEQHITFFKLRPGCLDFLRRVSQTFELYMYTMGTALHAATALRILDPKRRFFGRRVFSRQDAVNGLKAIERIFPHDQKMVLVVDDLECMWSYSPCCIKVQGYHYFADVSAADARRISPHSYTQWLSMARPFCNFLPSGRPRPCPLKGF</sequence>
<feature type="region of interest" description="Disordered" evidence="7">
    <location>
        <begin position="146"/>
        <end position="221"/>
    </location>
</feature>
<dbReference type="GO" id="GO:0008420">
    <property type="term" value="F:RNA polymerase II CTD heptapeptide repeat phosphatase activity"/>
    <property type="evidence" value="ECO:0007669"/>
    <property type="project" value="InterPro"/>
</dbReference>
<comment type="caution">
    <text evidence="9">The sequence shown here is derived from an EMBL/GenBank/DDBJ whole genome shotgun (WGS) entry which is preliminary data.</text>
</comment>
<evidence type="ECO:0000313" key="9">
    <source>
        <dbReference type="EMBL" id="PUA90936.1"/>
    </source>
</evidence>
<feature type="compositionally biased region" description="Basic and acidic residues" evidence="7">
    <location>
        <begin position="424"/>
        <end position="445"/>
    </location>
</feature>
<feature type="compositionally biased region" description="Basic and acidic residues" evidence="7">
    <location>
        <begin position="696"/>
        <end position="733"/>
    </location>
</feature>
<organism evidence="9 10">
    <name type="scientific">Toxoplasma gondii TgCATBr9</name>
    <dbReference type="NCBI Taxonomy" id="943120"/>
    <lineage>
        <taxon>Eukaryota</taxon>
        <taxon>Sar</taxon>
        <taxon>Alveolata</taxon>
        <taxon>Apicomplexa</taxon>
        <taxon>Conoidasida</taxon>
        <taxon>Coccidia</taxon>
        <taxon>Eucoccidiorida</taxon>
        <taxon>Eimeriorina</taxon>
        <taxon>Sarcocystidae</taxon>
        <taxon>Toxoplasma</taxon>
    </lineage>
</organism>
<feature type="domain" description="FCP1 homology" evidence="8">
    <location>
        <begin position="727"/>
        <end position="902"/>
    </location>
</feature>
<feature type="compositionally biased region" description="Basic and acidic residues" evidence="7">
    <location>
        <begin position="503"/>
        <end position="586"/>
    </location>
</feature>
<feature type="compositionally biased region" description="Low complexity" evidence="7">
    <location>
        <begin position="464"/>
        <end position="502"/>
    </location>
</feature>
<comment type="catalytic activity">
    <reaction evidence="5">
        <text>O-phospho-L-seryl-[protein] + H2O = L-seryl-[protein] + phosphate</text>
        <dbReference type="Rhea" id="RHEA:20629"/>
        <dbReference type="Rhea" id="RHEA-COMP:9863"/>
        <dbReference type="Rhea" id="RHEA-COMP:11604"/>
        <dbReference type="ChEBI" id="CHEBI:15377"/>
        <dbReference type="ChEBI" id="CHEBI:29999"/>
        <dbReference type="ChEBI" id="CHEBI:43474"/>
        <dbReference type="ChEBI" id="CHEBI:83421"/>
        <dbReference type="EC" id="3.1.3.16"/>
    </reaction>
</comment>
<feature type="compositionally biased region" description="Basic and acidic residues" evidence="7">
    <location>
        <begin position="15"/>
        <end position="37"/>
    </location>
</feature>
<dbReference type="InterPro" id="IPR036412">
    <property type="entry name" value="HAD-like_sf"/>
</dbReference>
<evidence type="ECO:0000256" key="6">
    <source>
        <dbReference type="ARBA" id="ARBA00048336"/>
    </source>
</evidence>
<dbReference type="AlphaFoldDB" id="A0A2T6J029"/>
<dbReference type="SMART" id="SM00577">
    <property type="entry name" value="CPDc"/>
    <property type="match status" value="1"/>
</dbReference>
<evidence type="ECO:0000313" key="10">
    <source>
        <dbReference type="Proteomes" id="UP000244488"/>
    </source>
</evidence>
<dbReference type="PANTHER" id="PTHR23081">
    <property type="entry name" value="RNA POLYMERASE II CTD PHOSPHATASE"/>
    <property type="match status" value="1"/>
</dbReference>
<dbReference type="PANTHER" id="PTHR23081:SF36">
    <property type="entry name" value="RNA POLYMERASE II SUBUNIT A C-TERMINAL DOMAIN PHOSPHATASE"/>
    <property type="match status" value="1"/>
</dbReference>
<proteinExistence type="predicted"/>
<feature type="region of interest" description="Disordered" evidence="7">
    <location>
        <begin position="1"/>
        <end position="44"/>
    </location>
</feature>
<feature type="compositionally biased region" description="Pro residues" evidence="7">
    <location>
        <begin position="147"/>
        <end position="158"/>
    </location>
</feature>
<evidence type="ECO:0000256" key="2">
    <source>
        <dbReference type="ARBA" id="ARBA00013081"/>
    </source>
</evidence>
<evidence type="ECO:0000256" key="4">
    <source>
        <dbReference type="ARBA" id="ARBA00023242"/>
    </source>
</evidence>
<dbReference type="InterPro" id="IPR039189">
    <property type="entry name" value="Fcp1"/>
</dbReference>
<feature type="region of interest" description="Disordered" evidence="7">
    <location>
        <begin position="631"/>
        <end position="733"/>
    </location>
</feature>